<dbReference type="CDD" id="cd12797">
    <property type="entry name" value="M23_peptidase"/>
    <property type="match status" value="1"/>
</dbReference>
<dbReference type="PANTHER" id="PTHR21666:SF270">
    <property type="entry name" value="MUREIN HYDROLASE ACTIVATOR ENVC"/>
    <property type="match status" value="1"/>
</dbReference>
<dbReference type="SUPFAM" id="SSF51261">
    <property type="entry name" value="Duplicated hybrid motif"/>
    <property type="match status" value="1"/>
</dbReference>
<reference evidence="5 6" key="1">
    <citation type="submission" date="2016-04" db="EMBL/GenBank/DDBJ databases">
        <authorList>
            <person name="Evans L.H."/>
            <person name="Alamgir A."/>
            <person name="Owens N."/>
            <person name="Weber N.D."/>
            <person name="Virtaneva K."/>
            <person name="Barbian K."/>
            <person name="Babar A."/>
            <person name="Rosenke K."/>
        </authorList>
    </citation>
    <scope>NUCLEOTIDE SEQUENCE [LARGE SCALE GENOMIC DNA]</scope>
    <source>
        <strain evidence="5 6">LMa1</strain>
    </source>
</reference>
<keyword evidence="2" id="KW-0175">Coiled coil</keyword>
<organism evidence="5 6">
    <name type="scientific">Desulfotomaculum copahuensis</name>
    <dbReference type="NCBI Taxonomy" id="1838280"/>
    <lineage>
        <taxon>Bacteria</taxon>
        <taxon>Bacillati</taxon>
        <taxon>Bacillota</taxon>
        <taxon>Clostridia</taxon>
        <taxon>Eubacteriales</taxon>
        <taxon>Desulfotomaculaceae</taxon>
        <taxon>Desulfotomaculum</taxon>
    </lineage>
</organism>
<proteinExistence type="predicted"/>
<dbReference type="InterPro" id="IPR011055">
    <property type="entry name" value="Dup_hybrid_motif"/>
</dbReference>
<dbReference type="GO" id="GO:0004222">
    <property type="term" value="F:metalloendopeptidase activity"/>
    <property type="evidence" value="ECO:0007669"/>
    <property type="project" value="TreeGrafter"/>
</dbReference>
<dbReference type="InterPro" id="IPR057309">
    <property type="entry name" value="PcsB_CC"/>
</dbReference>
<feature type="domain" description="M23ase beta-sheet core" evidence="3">
    <location>
        <begin position="278"/>
        <end position="366"/>
    </location>
</feature>
<accession>A0A1B7LGH2</accession>
<comment type="caution">
    <text evidence="5">The sequence shown here is derived from an EMBL/GenBank/DDBJ whole genome shotgun (WGS) entry which is preliminary data.</text>
</comment>
<evidence type="ECO:0000256" key="2">
    <source>
        <dbReference type="SAM" id="Coils"/>
    </source>
</evidence>
<evidence type="ECO:0000313" key="5">
    <source>
        <dbReference type="EMBL" id="OAT85196.1"/>
    </source>
</evidence>
<sequence length="384" mass="41737">MCILLVLGQPAVSQAGFLTTLLQRISSARKQYQSASQQKEQTTATIKALQSKSAVIRQQLALIDHDLGNQAREISSGEAKLAGLKQAILKEQADIQATSRQRRQKQQLLDQILVRTYQNGPASYLNVLLGAQNFFDFLTRFQYVKQILAFDNNVVKNLARIQATLTAENQSLVNEQSMAQNELAGLKQLQAGQLAEQKQKRLLLASLQQQENHEKSELDAETRAMQYMAAQIMALQQQYGGGASGAPAPSGGWVWPVPASHVISSGYGWRSIMGFREFHDGIDIAAPDGTPIVAANSGVVLFAGPAEGFGHWIVIEHSAHLFSVYGHMYANEILVHPGEHVSAGQQIAAVGADGFATGPHLHFSVITGFDSSGHMISVNPLNYV</sequence>
<protein>
    <submittedName>
        <fullName evidence="5">Uncharacterized protein</fullName>
    </submittedName>
</protein>
<dbReference type="STRING" id="1838280.A6M21_06510"/>
<dbReference type="InterPro" id="IPR050570">
    <property type="entry name" value="Cell_wall_metabolism_enzyme"/>
</dbReference>
<evidence type="ECO:0000313" key="6">
    <source>
        <dbReference type="Proteomes" id="UP000078532"/>
    </source>
</evidence>
<name>A0A1B7LGH2_9FIRM</name>
<evidence type="ECO:0000259" key="3">
    <source>
        <dbReference type="Pfam" id="PF01551"/>
    </source>
</evidence>
<dbReference type="InterPro" id="IPR016047">
    <property type="entry name" value="M23ase_b-sheet_dom"/>
</dbReference>
<evidence type="ECO:0000256" key="1">
    <source>
        <dbReference type="ARBA" id="ARBA00022729"/>
    </source>
</evidence>
<feature type="domain" description="Peptidoglycan hydrolase PcsB coiled-coil" evidence="4">
    <location>
        <begin position="104"/>
        <end position="164"/>
    </location>
</feature>
<dbReference type="Gene3D" id="2.70.70.10">
    <property type="entry name" value="Glucose Permease (Domain IIA)"/>
    <property type="match status" value="1"/>
</dbReference>
<feature type="coiled-coil region" evidence="2">
    <location>
        <begin position="18"/>
        <end position="52"/>
    </location>
</feature>
<evidence type="ECO:0000259" key="4">
    <source>
        <dbReference type="Pfam" id="PF24568"/>
    </source>
</evidence>
<dbReference type="AlphaFoldDB" id="A0A1B7LGH2"/>
<keyword evidence="1" id="KW-0732">Signal</keyword>
<dbReference type="Pfam" id="PF01551">
    <property type="entry name" value="Peptidase_M23"/>
    <property type="match status" value="1"/>
</dbReference>
<dbReference type="Proteomes" id="UP000078532">
    <property type="component" value="Unassembled WGS sequence"/>
</dbReference>
<dbReference type="Gene3D" id="6.10.250.3150">
    <property type="match status" value="1"/>
</dbReference>
<dbReference type="PANTHER" id="PTHR21666">
    <property type="entry name" value="PEPTIDASE-RELATED"/>
    <property type="match status" value="1"/>
</dbReference>
<dbReference type="Pfam" id="PF24568">
    <property type="entry name" value="CC_PcsB"/>
    <property type="match status" value="1"/>
</dbReference>
<gene>
    <name evidence="5" type="ORF">A6M21_06510</name>
</gene>
<dbReference type="EMBL" id="LYVF01000069">
    <property type="protein sequence ID" value="OAT85196.1"/>
    <property type="molecule type" value="Genomic_DNA"/>
</dbReference>
<keyword evidence="6" id="KW-1185">Reference proteome</keyword>